<feature type="non-terminal residue" evidence="1">
    <location>
        <position position="66"/>
    </location>
</feature>
<keyword evidence="2" id="KW-1185">Reference proteome</keyword>
<name>A0AA41VMX1_PAPNU</name>
<proteinExistence type="predicted"/>
<evidence type="ECO:0000313" key="1">
    <source>
        <dbReference type="EMBL" id="MCL7044226.1"/>
    </source>
</evidence>
<dbReference type="EMBL" id="JAJJMA010255977">
    <property type="protein sequence ID" value="MCL7044226.1"/>
    <property type="molecule type" value="Genomic_DNA"/>
</dbReference>
<comment type="caution">
    <text evidence="1">The sequence shown here is derived from an EMBL/GenBank/DDBJ whole genome shotgun (WGS) entry which is preliminary data.</text>
</comment>
<organism evidence="1 2">
    <name type="scientific">Papaver nudicaule</name>
    <name type="common">Iceland poppy</name>
    <dbReference type="NCBI Taxonomy" id="74823"/>
    <lineage>
        <taxon>Eukaryota</taxon>
        <taxon>Viridiplantae</taxon>
        <taxon>Streptophyta</taxon>
        <taxon>Embryophyta</taxon>
        <taxon>Tracheophyta</taxon>
        <taxon>Spermatophyta</taxon>
        <taxon>Magnoliopsida</taxon>
        <taxon>Ranunculales</taxon>
        <taxon>Papaveraceae</taxon>
        <taxon>Papaveroideae</taxon>
        <taxon>Papaver</taxon>
    </lineage>
</organism>
<accession>A0AA41VMX1</accession>
<dbReference type="SUPFAM" id="SSF48371">
    <property type="entry name" value="ARM repeat"/>
    <property type="match status" value="1"/>
</dbReference>
<sequence length="66" mass="7643">IDKRVQFLIEGLFAVRKAKFQGHPVVRPELDLVEIEVDQNTYELSLEDVVDPETSLDIFKVDPQFL</sequence>
<dbReference type="Gene3D" id="1.25.40.180">
    <property type="match status" value="1"/>
</dbReference>
<gene>
    <name evidence="1" type="ORF">MKW94_001085</name>
</gene>
<evidence type="ECO:0000313" key="2">
    <source>
        <dbReference type="Proteomes" id="UP001177140"/>
    </source>
</evidence>
<dbReference type="Proteomes" id="UP001177140">
    <property type="component" value="Unassembled WGS sequence"/>
</dbReference>
<reference evidence="1" key="1">
    <citation type="submission" date="2022-03" db="EMBL/GenBank/DDBJ databases">
        <title>A functionally conserved STORR gene fusion in Papaver species that diverged 16.8 million years ago.</title>
        <authorList>
            <person name="Catania T."/>
        </authorList>
    </citation>
    <scope>NUCLEOTIDE SEQUENCE</scope>
    <source>
        <strain evidence="1">S-191538</strain>
    </source>
</reference>
<dbReference type="AlphaFoldDB" id="A0AA41VMX1"/>
<protein>
    <submittedName>
        <fullName evidence="1">Uncharacterized protein</fullName>
    </submittedName>
</protein>
<dbReference type="InterPro" id="IPR016024">
    <property type="entry name" value="ARM-type_fold"/>
</dbReference>